<dbReference type="PANTHER" id="PTHR22749">
    <property type="entry name" value="RIBOFLAVIN KINASE/FMN ADENYLYLTRANSFERASE"/>
    <property type="match status" value="1"/>
</dbReference>
<dbReference type="AlphaFoldDB" id="A0A7W1WQZ1"/>
<comment type="pathway">
    <text evidence="2 15">Cofactor biosynthesis; FAD biosynthesis; FAD from FMN: step 1/1.</text>
</comment>
<dbReference type="InterPro" id="IPR015865">
    <property type="entry name" value="Riboflavin_kinase_bac/euk"/>
</dbReference>
<keyword evidence="9 15" id="KW-0418">Kinase</keyword>
<dbReference type="InterPro" id="IPR014729">
    <property type="entry name" value="Rossmann-like_a/b/a_fold"/>
</dbReference>
<name>A0A7W1WQZ1_9BACL</name>
<dbReference type="GO" id="GO:0006747">
    <property type="term" value="P:FAD biosynthetic process"/>
    <property type="evidence" value="ECO:0007669"/>
    <property type="project" value="UniProtKB-UniRule"/>
</dbReference>
<dbReference type="InterPro" id="IPR002606">
    <property type="entry name" value="Riboflavin_kinase_bac"/>
</dbReference>
<dbReference type="PANTHER" id="PTHR22749:SF6">
    <property type="entry name" value="RIBOFLAVIN KINASE"/>
    <property type="match status" value="1"/>
</dbReference>
<dbReference type="GO" id="GO:0005524">
    <property type="term" value="F:ATP binding"/>
    <property type="evidence" value="ECO:0007669"/>
    <property type="project" value="UniProtKB-UniRule"/>
</dbReference>
<accession>A0A7W1WQZ1</accession>
<comment type="catalytic activity">
    <reaction evidence="13 15">
        <text>riboflavin + ATP = FMN + ADP + H(+)</text>
        <dbReference type="Rhea" id="RHEA:14357"/>
        <dbReference type="ChEBI" id="CHEBI:15378"/>
        <dbReference type="ChEBI" id="CHEBI:30616"/>
        <dbReference type="ChEBI" id="CHEBI:57986"/>
        <dbReference type="ChEBI" id="CHEBI:58210"/>
        <dbReference type="ChEBI" id="CHEBI:456216"/>
        <dbReference type="EC" id="2.7.1.26"/>
    </reaction>
</comment>
<dbReference type="InterPro" id="IPR023465">
    <property type="entry name" value="Riboflavin_kinase_dom_sf"/>
</dbReference>
<keyword evidence="5 15" id="KW-0288">FMN</keyword>
<evidence type="ECO:0000256" key="4">
    <source>
        <dbReference type="ARBA" id="ARBA00022630"/>
    </source>
</evidence>
<evidence type="ECO:0000313" key="17">
    <source>
        <dbReference type="EMBL" id="MBA4494377.1"/>
    </source>
</evidence>
<dbReference type="Proteomes" id="UP000535491">
    <property type="component" value="Unassembled WGS sequence"/>
</dbReference>
<dbReference type="SUPFAM" id="SSF82114">
    <property type="entry name" value="Riboflavin kinase-like"/>
    <property type="match status" value="1"/>
</dbReference>
<dbReference type="EMBL" id="JACEIQ010000007">
    <property type="protein sequence ID" value="MBA4494377.1"/>
    <property type="molecule type" value="Genomic_DNA"/>
</dbReference>
<dbReference type="PIRSF" id="PIRSF004491">
    <property type="entry name" value="FAD_Synth"/>
    <property type="match status" value="1"/>
</dbReference>
<dbReference type="UniPathway" id="UPA00277">
    <property type="reaction ID" value="UER00407"/>
</dbReference>
<reference evidence="17 18" key="1">
    <citation type="submission" date="2020-07" db="EMBL/GenBank/DDBJ databases">
        <authorList>
            <person name="Feng H."/>
        </authorList>
    </citation>
    <scope>NUCLEOTIDE SEQUENCE [LARGE SCALE GENOMIC DNA]</scope>
    <source>
        <strain evidence="18">s-10</strain>
    </source>
</reference>
<evidence type="ECO:0000256" key="15">
    <source>
        <dbReference type="PIRNR" id="PIRNR004491"/>
    </source>
</evidence>
<comment type="function">
    <text evidence="1">Catalyzes the phosphorylation of riboflavin to FMN followed by the adenylation of FMN to FAD.</text>
</comment>
<evidence type="ECO:0000256" key="12">
    <source>
        <dbReference type="ARBA" id="ARBA00023268"/>
    </source>
</evidence>
<dbReference type="NCBIfam" id="NF004160">
    <property type="entry name" value="PRK05627.1-3"/>
    <property type="match status" value="1"/>
</dbReference>
<dbReference type="FunFam" id="3.40.50.620:FF:000021">
    <property type="entry name" value="Riboflavin biosynthesis protein"/>
    <property type="match status" value="1"/>
</dbReference>
<keyword evidence="12" id="KW-0511">Multifunctional enzyme</keyword>
<evidence type="ECO:0000256" key="14">
    <source>
        <dbReference type="ARBA" id="ARBA00049494"/>
    </source>
</evidence>
<dbReference type="InterPro" id="IPR015864">
    <property type="entry name" value="FAD_synthase"/>
</dbReference>
<dbReference type="FunFam" id="2.40.30.30:FF:000003">
    <property type="entry name" value="Riboflavin biosynthesis protein"/>
    <property type="match status" value="1"/>
</dbReference>
<dbReference type="Gene3D" id="3.40.50.620">
    <property type="entry name" value="HUPs"/>
    <property type="match status" value="1"/>
</dbReference>
<dbReference type="EC" id="2.7.1.26" evidence="15"/>
<dbReference type="Gene3D" id="2.40.30.30">
    <property type="entry name" value="Riboflavin kinase-like"/>
    <property type="match status" value="1"/>
</dbReference>
<evidence type="ECO:0000256" key="8">
    <source>
        <dbReference type="ARBA" id="ARBA00022741"/>
    </source>
</evidence>
<keyword evidence="4 15" id="KW-0285">Flavoprotein</keyword>
<keyword evidence="18" id="KW-1185">Reference proteome</keyword>
<dbReference type="Pfam" id="PF06574">
    <property type="entry name" value="FAD_syn"/>
    <property type="match status" value="1"/>
</dbReference>
<evidence type="ECO:0000256" key="6">
    <source>
        <dbReference type="ARBA" id="ARBA00022679"/>
    </source>
</evidence>
<feature type="domain" description="Riboflavin kinase" evidence="16">
    <location>
        <begin position="183"/>
        <end position="309"/>
    </location>
</feature>
<dbReference type="NCBIfam" id="TIGR00083">
    <property type="entry name" value="ribF"/>
    <property type="match status" value="1"/>
</dbReference>
<comment type="similarity">
    <text evidence="15">Belongs to the ribF family.</text>
</comment>
<comment type="caution">
    <text evidence="17">The sequence shown here is derived from an EMBL/GenBank/DDBJ whole genome shotgun (WGS) entry which is preliminary data.</text>
</comment>
<dbReference type="InterPro" id="IPR023468">
    <property type="entry name" value="Riboflavin_kinase"/>
</dbReference>
<proteinExistence type="inferred from homology"/>
<evidence type="ECO:0000259" key="16">
    <source>
        <dbReference type="SMART" id="SM00904"/>
    </source>
</evidence>
<dbReference type="GO" id="GO:0009398">
    <property type="term" value="P:FMN biosynthetic process"/>
    <property type="evidence" value="ECO:0007669"/>
    <property type="project" value="UniProtKB-UniRule"/>
</dbReference>
<dbReference type="GO" id="GO:0008531">
    <property type="term" value="F:riboflavin kinase activity"/>
    <property type="evidence" value="ECO:0007669"/>
    <property type="project" value="UniProtKB-UniRule"/>
</dbReference>
<evidence type="ECO:0000313" key="18">
    <source>
        <dbReference type="Proteomes" id="UP000535491"/>
    </source>
</evidence>
<evidence type="ECO:0000256" key="3">
    <source>
        <dbReference type="ARBA" id="ARBA00005201"/>
    </source>
</evidence>
<gene>
    <name evidence="17" type="ORF">H1191_08675</name>
</gene>
<evidence type="ECO:0000256" key="1">
    <source>
        <dbReference type="ARBA" id="ARBA00002121"/>
    </source>
</evidence>
<evidence type="ECO:0000256" key="10">
    <source>
        <dbReference type="ARBA" id="ARBA00022827"/>
    </source>
</evidence>
<organism evidence="17 18">
    <name type="scientific">Paenactinomyces guangxiensis</name>
    <dbReference type="NCBI Taxonomy" id="1490290"/>
    <lineage>
        <taxon>Bacteria</taxon>
        <taxon>Bacillati</taxon>
        <taxon>Bacillota</taxon>
        <taxon>Bacilli</taxon>
        <taxon>Bacillales</taxon>
        <taxon>Thermoactinomycetaceae</taxon>
        <taxon>Paenactinomyces</taxon>
    </lineage>
</organism>
<evidence type="ECO:0000256" key="2">
    <source>
        <dbReference type="ARBA" id="ARBA00004726"/>
    </source>
</evidence>
<keyword evidence="10 15" id="KW-0274">FAD</keyword>
<sequence>MQTKFLTYPFDQCEPEQHISLAIGYFDGVHRGHQAVIAEAKAVAKEMDAIPAVMTFYPHPREVLGHANITRYLTPLPEKLRQFAKSGVECTYVIKFDLTFAALSQEEFVHKVLVPLGVKGVTVGYNFTFGREASGKASDLERLGKGIYVARVVDPIEAGGIVVSSTRLRQALAQGEMEAAAQILGRNYLIEGKVVPGDRRGRLLGFPTANLALEQPFLTPRRGVYVVKVQYGENQATGIMNIGVRPTFSDPTPRERLEVHLFDREVDLYGQVLRVEFLHFIRDEKKFPSVDALIDQIRSDKKLAEEWLATSVE</sequence>
<evidence type="ECO:0000256" key="13">
    <source>
        <dbReference type="ARBA" id="ARBA00047880"/>
    </source>
</evidence>
<keyword evidence="7 15" id="KW-0548">Nucleotidyltransferase</keyword>
<protein>
    <recommendedName>
        <fullName evidence="15">Riboflavin biosynthesis protein</fullName>
    </recommendedName>
    <domain>
        <recommendedName>
            <fullName evidence="15">Riboflavin kinase</fullName>
            <ecNumber evidence="15">2.7.1.26</ecNumber>
        </recommendedName>
        <alternativeName>
            <fullName evidence="15">Flavokinase</fullName>
        </alternativeName>
    </domain>
    <domain>
        <recommendedName>
            <fullName evidence="15">FMN adenylyltransferase</fullName>
            <ecNumber evidence="15">2.7.7.2</ecNumber>
        </recommendedName>
        <alternativeName>
            <fullName evidence="15">FAD pyrophosphorylase</fullName>
        </alternativeName>
        <alternativeName>
            <fullName evidence="15">FAD synthase</fullName>
        </alternativeName>
    </domain>
</protein>
<dbReference type="SMART" id="SM00904">
    <property type="entry name" value="Flavokinase"/>
    <property type="match status" value="1"/>
</dbReference>
<evidence type="ECO:0000256" key="5">
    <source>
        <dbReference type="ARBA" id="ARBA00022643"/>
    </source>
</evidence>
<keyword evidence="11 15" id="KW-0067">ATP-binding</keyword>
<dbReference type="SUPFAM" id="SSF52374">
    <property type="entry name" value="Nucleotidylyl transferase"/>
    <property type="match status" value="1"/>
</dbReference>
<dbReference type="GO" id="GO:0009231">
    <property type="term" value="P:riboflavin biosynthetic process"/>
    <property type="evidence" value="ECO:0007669"/>
    <property type="project" value="InterPro"/>
</dbReference>
<dbReference type="GO" id="GO:0003919">
    <property type="term" value="F:FMN adenylyltransferase activity"/>
    <property type="evidence" value="ECO:0007669"/>
    <property type="project" value="UniProtKB-UniRule"/>
</dbReference>
<dbReference type="CDD" id="cd02064">
    <property type="entry name" value="FAD_synthetase_N"/>
    <property type="match status" value="1"/>
</dbReference>
<dbReference type="NCBIfam" id="NF004162">
    <property type="entry name" value="PRK05627.1-5"/>
    <property type="match status" value="1"/>
</dbReference>
<comment type="pathway">
    <text evidence="3 15">Cofactor biosynthesis; FMN biosynthesis; FMN from riboflavin (ATP route): step 1/1.</text>
</comment>
<evidence type="ECO:0000256" key="7">
    <source>
        <dbReference type="ARBA" id="ARBA00022695"/>
    </source>
</evidence>
<evidence type="ECO:0000256" key="11">
    <source>
        <dbReference type="ARBA" id="ARBA00022840"/>
    </source>
</evidence>
<evidence type="ECO:0000256" key="9">
    <source>
        <dbReference type="ARBA" id="ARBA00022777"/>
    </source>
</evidence>
<dbReference type="Pfam" id="PF01687">
    <property type="entry name" value="Flavokinase"/>
    <property type="match status" value="1"/>
</dbReference>
<keyword evidence="6 15" id="KW-0808">Transferase</keyword>
<keyword evidence="8 15" id="KW-0547">Nucleotide-binding</keyword>
<dbReference type="EC" id="2.7.7.2" evidence="15"/>
<dbReference type="RefSeq" id="WP_181751624.1">
    <property type="nucleotide sequence ID" value="NZ_JACEIQ010000007.1"/>
</dbReference>
<dbReference type="UniPathway" id="UPA00276">
    <property type="reaction ID" value="UER00406"/>
</dbReference>
<comment type="catalytic activity">
    <reaction evidence="14 15">
        <text>FMN + ATP + H(+) = FAD + diphosphate</text>
        <dbReference type="Rhea" id="RHEA:17237"/>
        <dbReference type="ChEBI" id="CHEBI:15378"/>
        <dbReference type="ChEBI" id="CHEBI:30616"/>
        <dbReference type="ChEBI" id="CHEBI:33019"/>
        <dbReference type="ChEBI" id="CHEBI:57692"/>
        <dbReference type="ChEBI" id="CHEBI:58210"/>
        <dbReference type="EC" id="2.7.7.2"/>
    </reaction>
</comment>